<organism evidence="2 3">
    <name type="scientific">Caenorhabditis bovis</name>
    <dbReference type="NCBI Taxonomy" id="2654633"/>
    <lineage>
        <taxon>Eukaryota</taxon>
        <taxon>Metazoa</taxon>
        <taxon>Ecdysozoa</taxon>
        <taxon>Nematoda</taxon>
        <taxon>Chromadorea</taxon>
        <taxon>Rhabditida</taxon>
        <taxon>Rhabditina</taxon>
        <taxon>Rhabditomorpha</taxon>
        <taxon>Rhabditoidea</taxon>
        <taxon>Rhabditidae</taxon>
        <taxon>Peloderinae</taxon>
        <taxon>Caenorhabditis</taxon>
    </lineage>
</organism>
<keyword evidence="3" id="KW-1185">Reference proteome</keyword>
<comment type="caution">
    <text evidence="2">The sequence shown here is derived from an EMBL/GenBank/DDBJ whole genome shotgun (WGS) entry which is preliminary data.</text>
</comment>
<protein>
    <submittedName>
        <fullName evidence="2">Uncharacterized protein</fullName>
    </submittedName>
</protein>
<dbReference type="EMBL" id="CADEPM010000010">
    <property type="protein sequence ID" value="CAB3410405.1"/>
    <property type="molecule type" value="Genomic_DNA"/>
</dbReference>
<evidence type="ECO:0000256" key="1">
    <source>
        <dbReference type="SAM" id="Phobius"/>
    </source>
</evidence>
<keyword evidence="1" id="KW-1133">Transmembrane helix</keyword>
<accession>A0A8S1FB87</accession>
<dbReference type="AlphaFoldDB" id="A0A8S1FB87"/>
<feature type="transmembrane region" description="Helical" evidence="1">
    <location>
        <begin position="121"/>
        <end position="142"/>
    </location>
</feature>
<gene>
    <name evidence="2" type="ORF">CBOVIS_LOCUS11935</name>
</gene>
<keyword evidence="1" id="KW-0472">Membrane</keyword>
<evidence type="ECO:0000313" key="3">
    <source>
        <dbReference type="Proteomes" id="UP000494206"/>
    </source>
</evidence>
<sequence>MKFQPYEVLQAFCQLENAATYNEGITLWTRLTGCRSIARIYDDTKFIDAPLTCYPNQYGHINSSTKINCVNTNSSTLWHTNYKCNSSMFHRASDCSWTKFDKCFYVTYLCRLTRTDFTPKFFGIAGGCLIAVVLVIIIVIIFCCRRSAKSVCLRELEQDYELNAISANGTQLPFRYTLKSSGTMDEIRKNELENGVARAIASPPTFATSENVLSSIRYGLDAVSKEILTDIAKILNGTADEDATGCGLKRVVEQIMKAQTISEIDDAIIELRKAKFGMNKATIRYDPSRILHASYPTQNTTLCIYGRTLEEAGQHLQRVLQHVFNGLRARDIPAFIELIISFVESIDRDEHAATCYWIGMTAFFLHHF</sequence>
<dbReference type="Proteomes" id="UP000494206">
    <property type="component" value="Unassembled WGS sequence"/>
</dbReference>
<keyword evidence="1" id="KW-0812">Transmembrane</keyword>
<name>A0A8S1FB87_9PELO</name>
<proteinExistence type="predicted"/>
<reference evidence="2 3" key="1">
    <citation type="submission" date="2020-04" db="EMBL/GenBank/DDBJ databases">
        <authorList>
            <person name="Laetsch R D."/>
            <person name="Stevens L."/>
            <person name="Kumar S."/>
            <person name="Blaxter L. M."/>
        </authorList>
    </citation>
    <scope>NUCLEOTIDE SEQUENCE [LARGE SCALE GENOMIC DNA]</scope>
</reference>
<evidence type="ECO:0000313" key="2">
    <source>
        <dbReference type="EMBL" id="CAB3410405.1"/>
    </source>
</evidence>